<evidence type="ECO:0000256" key="5">
    <source>
        <dbReference type="ARBA" id="ARBA00022519"/>
    </source>
</evidence>
<evidence type="ECO:0000256" key="7">
    <source>
        <dbReference type="ARBA" id="ARBA00022989"/>
    </source>
</evidence>
<gene>
    <name evidence="12" type="ORF">CO077_02830</name>
</gene>
<dbReference type="GO" id="GO:0005886">
    <property type="term" value="C:plasma membrane"/>
    <property type="evidence" value="ECO:0007669"/>
    <property type="project" value="UniProtKB-SubCell"/>
</dbReference>
<keyword evidence="3 9" id="KW-0813">Transport</keyword>
<keyword evidence="8 10" id="KW-0472">Membrane</keyword>
<dbReference type="InterPro" id="IPR018076">
    <property type="entry name" value="T2SS_GspF_dom"/>
</dbReference>
<feature type="domain" description="Type II secretion system protein GspF" evidence="11">
    <location>
        <begin position="271"/>
        <end position="394"/>
    </location>
</feature>
<evidence type="ECO:0000313" key="12">
    <source>
        <dbReference type="EMBL" id="PJB99224.1"/>
    </source>
</evidence>
<evidence type="ECO:0000256" key="9">
    <source>
        <dbReference type="RuleBase" id="RU003923"/>
    </source>
</evidence>
<evidence type="ECO:0000256" key="6">
    <source>
        <dbReference type="ARBA" id="ARBA00022692"/>
    </source>
</evidence>
<evidence type="ECO:0000313" key="13">
    <source>
        <dbReference type="Proteomes" id="UP000228875"/>
    </source>
</evidence>
<organism evidence="12 13">
    <name type="scientific">Candidatus Nealsonbacteria bacterium CG_4_9_14_0_8_um_filter_35_12</name>
    <dbReference type="NCBI Taxonomy" id="1974692"/>
    <lineage>
        <taxon>Bacteria</taxon>
        <taxon>Candidatus Nealsoniibacteriota</taxon>
    </lineage>
</organism>
<dbReference type="EMBL" id="PFTB01000064">
    <property type="protein sequence ID" value="PJB99224.1"/>
    <property type="molecule type" value="Genomic_DNA"/>
</dbReference>
<dbReference type="Pfam" id="PF00482">
    <property type="entry name" value="T2SSF"/>
    <property type="match status" value="2"/>
</dbReference>
<comment type="subcellular location">
    <subcellularLocation>
        <location evidence="1">Cell inner membrane</location>
        <topology evidence="1">Multi-pass membrane protein</topology>
    </subcellularLocation>
    <subcellularLocation>
        <location evidence="9">Cell membrane</location>
        <topology evidence="9">Multi-pass membrane protein</topology>
    </subcellularLocation>
</comment>
<keyword evidence="5" id="KW-0997">Cell inner membrane</keyword>
<dbReference type="PRINTS" id="PR00812">
    <property type="entry name" value="BCTERIALGSPF"/>
</dbReference>
<comment type="caution">
    <text evidence="12">The sequence shown here is derived from an EMBL/GenBank/DDBJ whole genome shotgun (WGS) entry which is preliminary data.</text>
</comment>
<dbReference type="InterPro" id="IPR003004">
    <property type="entry name" value="GspF/PilC"/>
</dbReference>
<evidence type="ECO:0000259" key="11">
    <source>
        <dbReference type="Pfam" id="PF00482"/>
    </source>
</evidence>
<reference evidence="13" key="1">
    <citation type="submission" date="2017-09" db="EMBL/GenBank/DDBJ databases">
        <title>Depth-based differentiation of microbial function through sediment-hosted aquifers and enrichment of novel symbionts in the deep terrestrial subsurface.</title>
        <authorList>
            <person name="Probst A.J."/>
            <person name="Ladd B."/>
            <person name="Jarett J.K."/>
            <person name="Geller-Mcgrath D.E."/>
            <person name="Sieber C.M.K."/>
            <person name="Emerson J.B."/>
            <person name="Anantharaman K."/>
            <person name="Thomas B.C."/>
            <person name="Malmstrom R."/>
            <person name="Stieglmeier M."/>
            <person name="Klingl A."/>
            <person name="Woyke T."/>
            <person name="Ryan C.M."/>
            <person name="Banfield J.F."/>
        </authorList>
    </citation>
    <scope>NUCLEOTIDE SEQUENCE [LARGE SCALE GENOMIC DNA]</scope>
</reference>
<evidence type="ECO:0000256" key="8">
    <source>
        <dbReference type="ARBA" id="ARBA00023136"/>
    </source>
</evidence>
<accession>A0A2M8DM67</accession>
<keyword evidence="6 9" id="KW-0812">Transmembrane</keyword>
<protein>
    <recommendedName>
        <fullName evidence="11">Type II secretion system protein GspF domain-containing protein</fullName>
    </recommendedName>
</protein>
<feature type="transmembrane region" description="Helical" evidence="10">
    <location>
        <begin position="222"/>
        <end position="240"/>
    </location>
</feature>
<proteinExistence type="inferred from homology"/>
<dbReference type="InterPro" id="IPR001992">
    <property type="entry name" value="T2SS_GspF/T4SS_PilC_CS"/>
</dbReference>
<evidence type="ECO:0000256" key="10">
    <source>
        <dbReference type="SAM" id="Phobius"/>
    </source>
</evidence>
<feature type="domain" description="Type II secretion system protein GspF" evidence="11">
    <location>
        <begin position="68"/>
        <end position="191"/>
    </location>
</feature>
<dbReference type="Gene3D" id="1.20.81.30">
    <property type="entry name" value="Type II secretion system (T2SS), domain F"/>
    <property type="match status" value="2"/>
</dbReference>
<dbReference type="PROSITE" id="PS00874">
    <property type="entry name" value="T2SP_F"/>
    <property type="match status" value="1"/>
</dbReference>
<dbReference type="GO" id="GO:0009306">
    <property type="term" value="P:protein secretion"/>
    <property type="evidence" value="ECO:0007669"/>
    <property type="project" value="InterPro"/>
</dbReference>
<evidence type="ECO:0000256" key="3">
    <source>
        <dbReference type="ARBA" id="ARBA00022448"/>
    </source>
</evidence>
<dbReference type="PANTHER" id="PTHR30012:SF0">
    <property type="entry name" value="TYPE II SECRETION SYSTEM PROTEIN F-RELATED"/>
    <property type="match status" value="1"/>
</dbReference>
<keyword evidence="7 10" id="KW-1133">Transmembrane helix</keyword>
<comment type="similarity">
    <text evidence="2 9">Belongs to the GSP F family.</text>
</comment>
<evidence type="ECO:0000256" key="4">
    <source>
        <dbReference type="ARBA" id="ARBA00022475"/>
    </source>
</evidence>
<dbReference type="FunFam" id="1.20.81.30:FF:000001">
    <property type="entry name" value="Type II secretion system protein F"/>
    <property type="match status" value="1"/>
</dbReference>
<dbReference type="PANTHER" id="PTHR30012">
    <property type="entry name" value="GENERAL SECRETION PATHWAY PROTEIN"/>
    <property type="match status" value="1"/>
</dbReference>
<feature type="transmembrane region" description="Helical" evidence="10">
    <location>
        <begin position="168"/>
        <end position="190"/>
    </location>
</feature>
<dbReference type="InterPro" id="IPR042094">
    <property type="entry name" value="T2SS_GspF_sf"/>
</dbReference>
<evidence type="ECO:0000256" key="2">
    <source>
        <dbReference type="ARBA" id="ARBA00005745"/>
    </source>
</evidence>
<dbReference type="AlphaFoldDB" id="A0A2M8DM67"/>
<keyword evidence="4" id="KW-1003">Cell membrane</keyword>
<dbReference type="Proteomes" id="UP000228875">
    <property type="component" value="Unassembled WGS sequence"/>
</dbReference>
<feature type="transmembrane region" description="Helical" evidence="10">
    <location>
        <begin position="375"/>
        <end position="396"/>
    </location>
</feature>
<name>A0A2M8DM67_9BACT</name>
<evidence type="ECO:0000256" key="1">
    <source>
        <dbReference type="ARBA" id="ARBA00004429"/>
    </source>
</evidence>
<sequence length="403" mass="44764">MKFNYQARTKKGSLQAGTVDASTREAALALLEKYGLYVTSLERAEAIPIFFRKVKLFQRIPSGEIVSFSRQLAIMFSSRIPVVEIFYTLAKQTRNSLLKEKIIEIAEDVEGGVPLSTALSKHPKLFNAFYVSMVKSGEVSGELSEVLNYLADHLERDSDFRSKVTGAMIYPAMVLLVVAVVIVVMAIFVIPKLGEMIKEMGVKTPFLTQVVLSFSDFLRKRAIFFVLAIAIFIFALFRYLKTESGKKTVDRISLKIPILSGFLQKLYLTRFAENLATLISGGLPIARALEITADIVGNSVYKSILLETREGVRRGEPISAILEKYPQVIPPLFTQMTLVGEKAGQVSPALMNIVGFYRRDVERTLDNFVSFLEPLLIIFLGGVVALLVAAVLLPIYQVALGTF</sequence>